<proteinExistence type="predicted"/>
<sequence>MPEGDWFVRIERSLEEHPQDWVTAATEMGEDHAWSLLSWAEVAASHIVRSKSRRTLITSAFAVSIVLQSGIDWRECSLVASLLHRAADLSGMDFAACAAEGCALAGSIGEQALPPLLGAEAKTPSTHVESGTQGTFSFTRRAREFDVHDLMRRLGASEG</sequence>
<keyword evidence="2" id="KW-1185">Reference proteome</keyword>
<comment type="caution">
    <text evidence="1">The sequence shown here is derived from an EMBL/GenBank/DDBJ whole genome shotgun (WGS) entry which is preliminary data.</text>
</comment>
<evidence type="ECO:0000313" key="2">
    <source>
        <dbReference type="Proteomes" id="UP000037962"/>
    </source>
</evidence>
<name>A0ABR5LM95_9MYCO</name>
<reference evidence="1 2" key="1">
    <citation type="submission" date="2015-09" db="EMBL/GenBank/DDBJ databases">
        <title>Genome Sequences of Mycobacterium immunogenum Isolates, Recuperated from a Chloraminated Drinking Water Distribution System Simulator Subjected to Episodes of Nitrification.</title>
        <authorList>
            <person name="Gomez-Alvarez V."/>
            <person name="Revetta R.P."/>
        </authorList>
    </citation>
    <scope>NUCLEOTIDE SEQUENCE [LARGE SCALE GENOMIC DNA]</scope>
    <source>
        <strain evidence="1 2">H076</strain>
    </source>
</reference>
<organism evidence="1 2">
    <name type="scientific">Mycobacteroides immunogenum</name>
    <dbReference type="NCBI Taxonomy" id="83262"/>
    <lineage>
        <taxon>Bacteria</taxon>
        <taxon>Bacillati</taxon>
        <taxon>Actinomycetota</taxon>
        <taxon>Actinomycetes</taxon>
        <taxon>Mycobacteriales</taxon>
        <taxon>Mycobacteriaceae</taxon>
        <taxon>Mycobacteroides</taxon>
    </lineage>
</organism>
<dbReference type="Proteomes" id="UP000037962">
    <property type="component" value="Unassembled WGS sequence"/>
</dbReference>
<protein>
    <submittedName>
        <fullName evidence="1">Uncharacterized protein</fullName>
    </submittedName>
</protein>
<gene>
    <name evidence="1" type="ORF">AN912_22025</name>
</gene>
<dbReference type="EMBL" id="LJFS01000035">
    <property type="protein sequence ID" value="KPG28235.1"/>
    <property type="molecule type" value="Genomic_DNA"/>
</dbReference>
<accession>A0ABR5LM95</accession>
<evidence type="ECO:0000313" key="1">
    <source>
        <dbReference type="EMBL" id="KPG28235.1"/>
    </source>
</evidence>